<gene>
    <name evidence="2" type="ORF">BUALT_Bualt06G0098400</name>
</gene>
<sequence>MPDVQLLCLSSYSRFIMKPISLCNVLYKIITKTITLRLRDLMDELVSPNQSSFIKGRNTHDNIIVVQEMVHGLRRIKSRRGMLIKIDLEKA</sequence>
<evidence type="ECO:0000313" key="2">
    <source>
        <dbReference type="EMBL" id="KAG8381209.1"/>
    </source>
</evidence>
<evidence type="ECO:0000259" key="1">
    <source>
        <dbReference type="Pfam" id="PF00078"/>
    </source>
</evidence>
<dbReference type="AlphaFoldDB" id="A0AAV6XE02"/>
<dbReference type="PANTHER" id="PTHR46890">
    <property type="entry name" value="NON-LTR RETROLELEMENT REVERSE TRANSCRIPTASE-LIKE PROTEIN-RELATED"/>
    <property type="match status" value="1"/>
</dbReference>
<comment type="caution">
    <text evidence="2">The sequence shown here is derived from an EMBL/GenBank/DDBJ whole genome shotgun (WGS) entry which is preliminary data.</text>
</comment>
<dbReference type="Pfam" id="PF00078">
    <property type="entry name" value="RVT_1"/>
    <property type="match status" value="1"/>
</dbReference>
<proteinExistence type="predicted"/>
<accession>A0AAV6XE02</accession>
<evidence type="ECO:0000313" key="3">
    <source>
        <dbReference type="Proteomes" id="UP000826271"/>
    </source>
</evidence>
<organism evidence="2 3">
    <name type="scientific">Buddleja alternifolia</name>
    <dbReference type="NCBI Taxonomy" id="168488"/>
    <lineage>
        <taxon>Eukaryota</taxon>
        <taxon>Viridiplantae</taxon>
        <taxon>Streptophyta</taxon>
        <taxon>Embryophyta</taxon>
        <taxon>Tracheophyta</taxon>
        <taxon>Spermatophyta</taxon>
        <taxon>Magnoliopsida</taxon>
        <taxon>eudicotyledons</taxon>
        <taxon>Gunneridae</taxon>
        <taxon>Pentapetalae</taxon>
        <taxon>asterids</taxon>
        <taxon>lamiids</taxon>
        <taxon>Lamiales</taxon>
        <taxon>Scrophulariaceae</taxon>
        <taxon>Buddlejeae</taxon>
        <taxon>Buddleja</taxon>
    </lineage>
</organism>
<keyword evidence="3" id="KW-1185">Reference proteome</keyword>
<reference evidence="2" key="1">
    <citation type="submission" date="2019-10" db="EMBL/GenBank/DDBJ databases">
        <authorList>
            <person name="Zhang R."/>
            <person name="Pan Y."/>
            <person name="Wang J."/>
            <person name="Ma R."/>
            <person name="Yu S."/>
        </authorList>
    </citation>
    <scope>NUCLEOTIDE SEQUENCE</scope>
    <source>
        <strain evidence="2">LA-IB0</strain>
        <tissue evidence="2">Leaf</tissue>
    </source>
</reference>
<protein>
    <recommendedName>
        <fullName evidence="1">Reverse transcriptase domain-containing protein</fullName>
    </recommendedName>
</protein>
<dbReference type="EMBL" id="WHWC01000006">
    <property type="protein sequence ID" value="KAG8381209.1"/>
    <property type="molecule type" value="Genomic_DNA"/>
</dbReference>
<dbReference type="Proteomes" id="UP000826271">
    <property type="component" value="Unassembled WGS sequence"/>
</dbReference>
<feature type="domain" description="Reverse transcriptase" evidence="1">
    <location>
        <begin position="18"/>
        <end position="91"/>
    </location>
</feature>
<dbReference type="PANTHER" id="PTHR46890:SF48">
    <property type="entry name" value="RNA-DIRECTED DNA POLYMERASE"/>
    <property type="match status" value="1"/>
</dbReference>
<dbReference type="InterPro" id="IPR052343">
    <property type="entry name" value="Retrotransposon-Effector_Assoc"/>
</dbReference>
<name>A0AAV6XE02_9LAMI</name>
<dbReference type="InterPro" id="IPR000477">
    <property type="entry name" value="RT_dom"/>
</dbReference>